<dbReference type="Gene3D" id="3.40.630.30">
    <property type="match status" value="1"/>
</dbReference>
<evidence type="ECO:0008006" key="3">
    <source>
        <dbReference type="Google" id="ProtNLM"/>
    </source>
</evidence>
<reference evidence="1 2" key="1">
    <citation type="submission" date="2023-03" db="EMBL/GenBank/DDBJ databases">
        <title>Complete genome sequence of Tepidibacter sp. SWIR-1, isolated from a deep-sea hydrothermal vent.</title>
        <authorList>
            <person name="Li X."/>
        </authorList>
    </citation>
    <scope>NUCLEOTIDE SEQUENCE [LARGE SCALE GENOMIC DNA]</scope>
    <source>
        <strain evidence="1 2">SWIR-1</strain>
    </source>
</reference>
<proteinExistence type="predicted"/>
<accession>A0ABY8EGU1</accession>
<dbReference type="Proteomes" id="UP001222800">
    <property type="component" value="Chromosome"/>
</dbReference>
<name>A0ABY8EGU1_9FIRM</name>
<evidence type="ECO:0000313" key="2">
    <source>
        <dbReference type="Proteomes" id="UP001222800"/>
    </source>
</evidence>
<gene>
    <name evidence="1" type="ORF">P4S50_08710</name>
</gene>
<organism evidence="1 2">
    <name type="scientific">Tepidibacter hydrothermalis</name>
    <dbReference type="NCBI Taxonomy" id="3036126"/>
    <lineage>
        <taxon>Bacteria</taxon>
        <taxon>Bacillati</taxon>
        <taxon>Bacillota</taxon>
        <taxon>Clostridia</taxon>
        <taxon>Peptostreptococcales</taxon>
        <taxon>Peptostreptococcaceae</taxon>
        <taxon>Tepidibacter</taxon>
    </lineage>
</organism>
<protein>
    <recommendedName>
        <fullName evidence="3">N-acetyltransferase domain-containing protein</fullName>
    </recommendedName>
</protein>
<dbReference type="RefSeq" id="WP_277734444.1">
    <property type="nucleotide sequence ID" value="NZ_CP120733.1"/>
</dbReference>
<dbReference type="SUPFAM" id="SSF55729">
    <property type="entry name" value="Acyl-CoA N-acyltransferases (Nat)"/>
    <property type="match status" value="1"/>
</dbReference>
<keyword evidence="2" id="KW-1185">Reference proteome</keyword>
<sequence length="145" mass="16768">MISICKMYEKSEISIKSILDEENVDYSKIKQNILCAYENEKLLGFAGYEIKNNVAFLSTINILDKTLEGVLKDGLIKSLLNMADLNGINIFMVKKCDPINFYRNIGFKELENRDFLLEIDINENEYLYLKLADFFKNPCKSNKEG</sequence>
<evidence type="ECO:0000313" key="1">
    <source>
        <dbReference type="EMBL" id="WFD12146.1"/>
    </source>
</evidence>
<dbReference type="InterPro" id="IPR016181">
    <property type="entry name" value="Acyl_CoA_acyltransferase"/>
</dbReference>
<dbReference type="EMBL" id="CP120733">
    <property type="protein sequence ID" value="WFD12146.1"/>
    <property type="molecule type" value="Genomic_DNA"/>
</dbReference>